<dbReference type="InterPro" id="IPR019776">
    <property type="entry name" value="Flagellar_basal_body_rod_CS"/>
</dbReference>
<keyword evidence="8" id="KW-0282">Flagellum</keyword>
<keyword evidence="8" id="KW-0966">Cell projection</keyword>
<evidence type="ECO:0000313" key="8">
    <source>
        <dbReference type="EMBL" id="NUU18960.1"/>
    </source>
</evidence>
<organism evidence="8 9">
    <name type="scientific">Cellulomonas humilata</name>
    <dbReference type="NCBI Taxonomy" id="144055"/>
    <lineage>
        <taxon>Bacteria</taxon>
        <taxon>Bacillati</taxon>
        <taxon>Actinomycetota</taxon>
        <taxon>Actinomycetes</taxon>
        <taxon>Micrococcales</taxon>
        <taxon>Cellulomonadaceae</taxon>
        <taxon>Cellulomonas</taxon>
    </lineage>
</organism>
<comment type="subunit">
    <text evidence="5 6">The basal body constitutes a major portion of the flagellar organelle and consists of four rings (L,P,S, and M) mounted on a central rod. The rod consists of about 26 subunits of FlgG in the distal portion, and FlgB, FlgC and FlgF are thought to build up the proximal portion of the rod with about 6 subunits each.</text>
</comment>
<dbReference type="InterPro" id="IPR010930">
    <property type="entry name" value="Flg_bb/hook_C_dom"/>
</dbReference>
<gene>
    <name evidence="8" type="primary">flgC</name>
    <name evidence="8" type="ORF">HP550_17045</name>
</gene>
<name>A0A7Y6A4Y1_9CELL</name>
<comment type="subcellular location">
    <subcellularLocation>
        <location evidence="1 6">Bacterial flagellum basal body</location>
    </subcellularLocation>
</comment>
<feature type="domain" description="Flagellar basal-body/hook protein C-terminal" evidence="7">
    <location>
        <begin position="84"/>
        <end position="128"/>
    </location>
</feature>
<evidence type="ECO:0000256" key="5">
    <source>
        <dbReference type="ARBA" id="ARBA00025933"/>
    </source>
</evidence>
<dbReference type="Proteomes" id="UP000565724">
    <property type="component" value="Unassembled WGS sequence"/>
</dbReference>
<dbReference type="NCBIfam" id="TIGR01395">
    <property type="entry name" value="FlgC"/>
    <property type="match status" value="1"/>
</dbReference>
<dbReference type="RefSeq" id="WP_175348875.1">
    <property type="nucleotide sequence ID" value="NZ_JABMCI010000069.1"/>
</dbReference>
<dbReference type="AlphaFoldDB" id="A0A7Y6A4Y1"/>
<dbReference type="GO" id="GO:0071978">
    <property type="term" value="P:bacterial-type flagellum-dependent swarming motility"/>
    <property type="evidence" value="ECO:0007669"/>
    <property type="project" value="TreeGrafter"/>
</dbReference>
<proteinExistence type="inferred from homology"/>
<dbReference type="PANTHER" id="PTHR30435">
    <property type="entry name" value="FLAGELLAR PROTEIN"/>
    <property type="match status" value="1"/>
</dbReference>
<evidence type="ECO:0000313" key="9">
    <source>
        <dbReference type="Proteomes" id="UP000565724"/>
    </source>
</evidence>
<keyword evidence="9" id="KW-1185">Reference proteome</keyword>
<accession>A0A7Y6A4Y1</accession>
<protein>
    <recommendedName>
        <fullName evidence="3 6">Flagellar basal-body rod protein FlgC</fullName>
    </recommendedName>
</protein>
<comment type="similarity">
    <text evidence="2">Belongs to the flagella basal body rod proteins family.</text>
</comment>
<dbReference type="PROSITE" id="PS00588">
    <property type="entry name" value="FLAGELLA_BB_ROD"/>
    <property type="match status" value="1"/>
</dbReference>
<dbReference type="PANTHER" id="PTHR30435:SF2">
    <property type="entry name" value="FLAGELLAR BASAL-BODY ROD PROTEIN FLGC"/>
    <property type="match status" value="1"/>
</dbReference>
<keyword evidence="8" id="KW-0969">Cilium</keyword>
<evidence type="ECO:0000256" key="6">
    <source>
        <dbReference type="RuleBase" id="RU362062"/>
    </source>
</evidence>
<keyword evidence="4 6" id="KW-0975">Bacterial flagellum</keyword>
<comment type="caution">
    <text evidence="8">The sequence shown here is derived from an EMBL/GenBank/DDBJ whole genome shotgun (WGS) entry which is preliminary data.</text>
</comment>
<dbReference type="Pfam" id="PF06429">
    <property type="entry name" value="Flg_bbr_C"/>
    <property type="match status" value="1"/>
</dbReference>
<dbReference type="InterPro" id="IPR006299">
    <property type="entry name" value="FlgC"/>
</dbReference>
<evidence type="ECO:0000259" key="7">
    <source>
        <dbReference type="Pfam" id="PF06429"/>
    </source>
</evidence>
<dbReference type="EMBL" id="JABMCI010000069">
    <property type="protein sequence ID" value="NUU18960.1"/>
    <property type="molecule type" value="Genomic_DNA"/>
</dbReference>
<evidence type="ECO:0000256" key="2">
    <source>
        <dbReference type="ARBA" id="ARBA00009677"/>
    </source>
</evidence>
<dbReference type="GO" id="GO:0030694">
    <property type="term" value="C:bacterial-type flagellum basal body, rod"/>
    <property type="evidence" value="ECO:0007669"/>
    <property type="project" value="UniProtKB-UniRule"/>
</dbReference>
<evidence type="ECO:0000256" key="3">
    <source>
        <dbReference type="ARBA" id="ARBA00017941"/>
    </source>
</evidence>
<evidence type="ECO:0000256" key="1">
    <source>
        <dbReference type="ARBA" id="ARBA00004117"/>
    </source>
</evidence>
<sequence length="130" mass="13933">MTIFGAIGIASTGLTVHRKWLDAVSDNLANVSTVRGTGEDAFRQKYVVAQEIQGGGGVQVAATVEGSAEGRLVYEPDHPLADEQGYVRYPDIDMSSQMTQLIMAQRGYQANAAVVDRAKETYAAALQIGR</sequence>
<evidence type="ECO:0000256" key="4">
    <source>
        <dbReference type="ARBA" id="ARBA00023143"/>
    </source>
</evidence>
<reference evidence="8 9" key="1">
    <citation type="submission" date="2020-05" db="EMBL/GenBank/DDBJ databases">
        <title>Genome Sequencing of Type Strains.</title>
        <authorList>
            <person name="Lemaire J.F."/>
            <person name="Inderbitzin P."/>
            <person name="Gregorio O.A."/>
            <person name="Collins S.B."/>
            <person name="Wespe N."/>
            <person name="Knight-Connoni V."/>
        </authorList>
    </citation>
    <scope>NUCLEOTIDE SEQUENCE [LARGE SCALE GENOMIC DNA]</scope>
    <source>
        <strain evidence="8 9">ATCC 25174</strain>
    </source>
</reference>